<reference evidence="3" key="1">
    <citation type="submission" date="2022-09" db="EMBL/GenBank/DDBJ databases">
        <title>Culturomic study of gut microbiota in children with autism spectrum disorder.</title>
        <authorList>
            <person name="Efimov B.A."/>
            <person name="Chaplin A.V."/>
            <person name="Sokolova S.R."/>
            <person name="Pikina A.P."/>
            <person name="Korzhanova M."/>
            <person name="Belova V."/>
            <person name="Korostin D."/>
        </authorList>
    </citation>
    <scope>NUCLEOTIDE SEQUENCE</scope>
    <source>
        <strain evidence="3">ASD5510</strain>
    </source>
</reference>
<protein>
    <submittedName>
        <fullName evidence="3">Carbon-nitrogen hydrolase family protein</fullName>
    </submittedName>
</protein>
<evidence type="ECO:0000313" key="4">
    <source>
        <dbReference type="Proteomes" id="UP001065549"/>
    </source>
</evidence>
<dbReference type="Proteomes" id="UP001065549">
    <property type="component" value="Unassembled WGS sequence"/>
</dbReference>
<dbReference type="PROSITE" id="PS50263">
    <property type="entry name" value="CN_HYDROLASE"/>
    <property type="match status" value="1"/>
</dbReference>
<dbReference type="Pfam" id="PF00795">
    <property type="entry name" value="CN_hydrolase"/>
    <property type="match status" value="1"/>
</dbReference>
<dbReference type="PANTHER" id="PTHR43674:SF16">
    <property type="entry name" value="CARBON-NITROGEN FAMILY, PUTATIVE (AFU_ORTHOLOGUE AFUA_5G02350)-RELATED"/>
    <property type="match status" value="1"/>
</dbReference>
<comment type="caution">
    <text evidence="3">The sequence shown here is derived from an EMBL/GenBank/DDBJ whole genome shotgun (WGS) entry which is preliminary data.</text>
</comment>
<proteinExistence type="predicted"/>
<dbReference type="SUPFAM" id="SSF56317">
    <property type="entry name" value="Carbon-nitrogen hydrolase"/>
    <property type="match status" value="1"/>
</dbReference>
<dbReference type="GO" id="GO:0016811">
    <property type="term" value="F:hydrolase activity, acting on carbon-nitrogen (but not peptide) bonds, in linear amides"/>
    <property type="evidence" value="ECO:0007669"/>
    <property type="project" value="TreeGrafter"/>
</dbReference>
<evidence type="ECO:0000256" key="1">
    <source>
        <dbReference type="ARBA" id="ARBA00022801"/>
    </source>
</evidence>
<gene>
    <name evidence="3" type="ORF">OBO34_10380</name>
</gene>
<dbReference type="CDD" id="cd07197">
    <property type="entry name" value="nitrilase"/>
    <property type="match status" value="1"/>
</dbReference>
<keyword evidence="4" id="KW-1185">Reference proteome</keyword>
<dbReference type="AlphaFoldDB" id="A0A9J6QMV8"/>
<sequence>MKIRVACSQIDCVLGDKEANFKKMEESVKTIKSDDPTVELIVFPELALNGYECPELFEDMAEVCPGGAYIRKIGRIAQIWDVHIAFGFIEREDREYSMQLYNTALLLDNKGAIIGTYRKSHLVEGFEADNFTKGGQYPVFDTRWGKVGMAICWDAAFPETVKLLALKGAELILVLAAWEKPHAFDWDLTLAARAFDNVACIAACNRAGTDRTLSYLGKSKLVAPGGRVLKECGDEECTIIGTLNLDEVKKMRRGYYDLIRNASFYEVI</sequence>
<dbReference type="EMBL" id="JAOSHN010000004">
    <property type="protein sequence ID" value="MCU7378760.1"/>
    <property type="molecule type" value="Genomic_DNA"/>
</dbReference>
<evidence type="ECO:0000313" key="3">
    <source>
        <dbReference type="EMBL" id="MCU7378760.1"/>
    </source>
</evidence>
<organism evidence="3 4">
    <name type="scientific">Hominibacterium faecale</name>
    <dbReference type="NCBI Taxonomy" id="2839743"/>
    <lineage>
        <taxon>Bacteria</taxon>
        <taxon>Bacillati</taxon>
        <taxon>Bacillota</taxon>
        <taxon>Clostridia</taxon>
        <taxon>Peptostreptococcales</taxon>
        <taxon>Anaerovoracaceae</taxon>
        <taxon>Hominibacterium</taxon>
    </lineage>
</organism>
<dbReference type="InterPro" id="IPR050345">
    <property type="entry name" value="Aliph_Amidase/BUP"/>
</dbReference>
<dbReference type="Gene3D" id="3.60.110.10">
    <property type="entry name" value="Carbon-nitrogen hydrolase"/>
    <property type="match status" value="1"/>
</dbReference>
<dbReference type="RefSeq" id="WP_253021140.1">
    <property type="nucleotide sequence ID" value="NZ_JAOSHN010000004.1"/>
</dbReference>
<evidence type="ECO:0000259" key="2">
    <source>
        <dbReference type="PROSITE" id="PS50263"/>
    </source>
</evidence>
<name>A0A9J6QMV8_9FIRM</name>
<dbReference type="InterPro" id="IPR036526">
    <property type="entry name" value="C-N_Hydrolase_sf"/>
</dbReference>
<feature type="domain" description="CN hydrolase" evidence="2">
    <location>
        <begin position="3"/>
        <end position="245"/>
    </location>
</feature>
<keyword evidence="1 3" id="KW-0378">Hydrolase</keyword>
<dbReference type="InterPro" id="IPR003010">
    <property type="entry name" value="C-N_Hydrolase"/>
</dbReference>
<accession>A0A9J6QMV8</accession>
<dbReference type="PANTHER" id="PTHR43674">
    <property type="entry name" value="NITRILASE C965.09-RELATED"/>
    <property type="match status" value="1"/>
</dbReference>